<dbReference type="InterPro" id="IPR002213">
    <property type="entry name" value="UDP_glucos_trans"/>
</dbReference>
<dbReference type="PANTHER" id="PTHR48047">
    <property type="entry name" value="GLYCOSYLTRANSFERASE"/>
    <property type="match status" value="1"/>
</dbReference>
<evidence type="ECO:0000256" key="1">
    <source>
        <dbReference type="ARBA" id="ARBA00009995"/>
    </source>
</evidence>
<name>A0ABS8UMV6_DATST</name>
<dbReference type="Proteomes" id="UP000823775">
    <property type="component" value="Unassembled WGS sequence"/>
</dbReference>
<evidence type="ECO:0000256" key="2">
    <source>
        <dbReference type="ARBA" id="ARBA00022679"/>
    </source>
</evidence>
<keyword evidence="4" id="KW-1185">Reference proteome</keyword>
<proteinExistence type="inferred from homology"/>
<comment type="similarity">
    <text evidence="1">Belongs to the UDP-glycosyltransferase family.</text>
</comment>
<keyword evidence="2" id="KW-0808">Transferase</keyword>
<evidence type="ECO:0000313" key="4">
    <source>
        <dbReference type="Proteomes" id="UP000823775"/>
    </source>
</evidence>
<reference evidence="3 4" key="1">
    <citation type="journal article" date="2021" name="BMC Genomics">
        <title>Datura genome reveals duplications of psychoactive alkaloid biosynthetic genes and high mutation rate following tissue culture.</title>
        <authorList>
            <person name="Rajewski A."/>
            <person name="Carter-House D."/>
            <person name="Stajich J."/>
            <person name="Litt A."/>
        </authorList>
    </citation>
    <scope>NUCLEOTIDE SEQUENCE [LARGE SCALE GENOMIC DNA]</scope>
    <source>
        <strain evidence="3">AR-01</strain>
    </source>
</reference>
<evidence type="ECO:0000313" key="3">
    <source>
        <dbReference type="EMBL" id="MCD9560191.1"/>
    </source>
</evidence>
<comment type="caution">
    <text evidence="3">The sequence shown here is derived from an EMBL/GenBank/DDBJ whole genome shotgun (WGS) entry which is preliminary data.</text>
</comment>
<organism evidence="3 4">
    <name type="scientific">Datura stramonium</name>
    <name type="common">Jimsonweed</name>
    <name type="synonym">Common thornapple</name>
    <dbReference type="NCBI Taxonomy" id="4076"/>
    <lineage>
        <taxon>Eukaryota</taxon>
        <taxon>Viridiplantae</taxon>
        <taxon>Streptophyta</taxon>
        <taxon>Embryophyta</taxon>
        <taxon>Tracheophyta</taxon>
        <taxon>Spermatophyta</taxon>
        <taxon>Magnoliopsida</taxon>
        <taxon>eudicotyledons</taxon>
        <taxon>Gunneridae</taxon>
        <taxon>Pentapetalae</taxon>
        <taxon>asterids</taxon>
        <taxon>lamiids</taxon>
        <taxon>Solanales</taxon>
        <taxon>Solanaceae</taxon>
        <taxon>Solanoideae</taxon>
        <taxon>Datureae</taxon>
        <taxon>Datura</taxon>
    </lineage>
</organism>
<dbReference type="SUPFAM" id="SSF53756">
    <property type="entry name" value="UDP-Glycosyltransferase/glycogen phosphorylase"/>
    <property type="match status" value="1"/>
</dbReference>
<accession>A0ABS8UMV6</accession>
<protein>
    <submittedName>
        <fullName evidence="3">Uncharacterized protein</fullName>
    </submittedName>
</protein>
<sequence>MVSGHKVRGENPRKGLVIKVGPSSSYVVTSSYKGIFGLACGWNSTIEGVSCGVPMITWPMFAEQFFNEKLIVEVRGGVEVGVKFPVRWGEEEKVGVLVCKEKVANAIEELMDGGEEGEKRRIRSKELEMVARMTMEENGTSRLNIWNLIQDISNQSLSAQLI</sequence>
<gene>
    <name evidence="3" type="ORF">HAX54_018688</name>
</gene>
<dbReference type="PANTHER" id="PTHR48047:SF143">
    <property type="entry name" value="UDP-GLYCOSYLTRANSFERASE 73D1"/>
    <property type="match status" value="1"/>
</dbReference>
<dbReference type="Pfam" id="PF00201">
    <property type="entry name" value="UDPGT"/>
    <property type="match status" value="1"/>
</dbReference>
<dbReference type="EMBL" id="JACEIK010002282">
    <property type="protein sequence ID" value="MCD9560191.1"/>
    <property type="molecule type" value="Genomic_DNA"/>
</dbReference>
<dbReference type="Gene3D" id="3.40.50.2000">
    <property type="entry name" value="Glycogen Phosphorylase B"/>
    <property type="match status" value="1"/>
</dbReference>